<sequence length="335" mass="37342">MELDRKMMMLLLIYISHLLFCSRDLLKDRQPPALLPVRHRHVEQSQHLVLDPVIVVALAPAPALIRRASSSVTAATARPRRMRHDPGQQLLHFPDDLAVLLVAGLQVPPGEHVGEDELGVGEPGLLDEAEGEVARLVGVRVDHLRLPVHHLRRHEVALLHVRPREVAQDARCLLLDGDVDLAAVRAGALGGPAMERLAEVDLAELLLEQLDLLLGPPAGLVEVQEDVVQRLLGLLRAQVPQRPDGVDGLRQVPALLHHHRHVLERAVQLVARADRLPEPRDRRVQVLLHQLEVLGPRVRPVAGRDLVRDVRRGRARRLSHRCHGDKLMIIHASSY</sequence>
<dbReference type="AlphaFoldDB" id="C4J3F1"/>
<dbReference type="EMBL" id="BT085348">
    <property type="protein sequence ID" value="ACR35701.1"/>
    <property type="molecule type" value="mRNA"/>
</dbReference>
<reference evidence="2" key="2">
    <citation type="submission" date="2012-06" db="EMBL/GenBank/DDBJ databases">
        <authorList>
            <person name="Yu Y."/>
            <person name="Currie J."/>
            <person name="Lomeli R."/>
            <person name="Angelova A."/>
            <person name="Collura K."/>
            <person name="Wissotski M."/>
            <person name="Campos D."/>
            <person name="Kudrna D."/>
            <person name="Golser W."/>
            <person name="Ashely E."/>
            <person name="Descour A."/>
            <person name="Fernandes J."/>
            <person name="Soderlund C."/>
            <person name="Walbot V."/>
        </authorList>
    </citation>
    <scope>NUCLEOTIDE SEQUENCE</scope>
    <source>
        <strain evidence="2">B73</strain>
    </source>
</reference>
<feature type="signal peptide" evidence="1">
    <location>
        <begin position="1"/>
        <end position="21"/>
    </location>
</feature>
<evidence type="ECO:0000256" key="1">
    <source>
        <dbReference type="SAM" id="SignalP"/>
    </source>
</evidence>
<name>C4J3F1_MAIZE</name>
<evidence type="ECO:0008006" key="3">
    <source>
        <dbReference type="Google" id="ProtNLM"/>
    </source>
</evidence>
<reference evidence="2" key="1">
    <citation type="journal article" date="2009" name="PLoS Genet.">
        <title>Sequencing, mapping, and analysis of 27,455 maize full-length cDNAs.</title>
        <authorList>
            <person name="Soderlund C."/>
            <person name="Descour A."/>
            <person name="Kudrna D."/>
            <person name="Bomhoff M."/>
            <person name="Boyd L."/>
            <person name="Currie J."/>
            <person name="Angelova A."/>
            <person name="Collura K."/>
            <person name="Wissotski M."/>
            <person name="Ashley E."/>
            <person name="Morrow D."/>
            <person name="Fernandes J."/>
            <person name="Walbot V."/>
            <person name="Yu Y."/>
        </authorList>
    </citation>
    <scope>NUCLEOTIDE SEQUENCE</scope>
    <source>
        <strain evidence="2">B73</strain>
    </source>
</reference>
<proteinExistence type="evidence at transcript level"/>
<evidence type="ECO:0000313" key="2">
    <source>
        <dbReference type="EMBL" id="ACR35701.1"/>
    </source>
</evidence>
<keyword evidence="1" id="KW-0732">Signal</keyword>
<feature type="chain" id="PRO_5002939119" description="Secreted protein" evidence="1">
    <location>
        <begin position="22"/>
        <end position="335"/>
    </location>
</feature>
<protein>
    <recommendedName>
        <fullName evidence="3">Secreted protein</fullName>
    </recommendedName>
</protein>
<organism evidence="2">
    <name type="scientific">Zea mays</name>
    <name type="common">Maize</name>
    <dbReference type="NCBI Taxonomy" id="4577"/>
    <lineage>
        <taxon>Eukaryota</taxon>
        <taxon>Viridiplantae</taxon>
        <taxon>Streptophyta</taxon>
        <taxon>Embryophyta</taxon>
        <taxon>Tracheophyta</taxon>
        <taxon>Spermatophyta</taxon>
        <taxon>Magnoliopsida</taxon>
        <taxon>Liliopsida</taxon>
        <taxon>Poales</taxon>
        <taxon>Poaceae</taxon>
        <taxon>PACMAD clade</taxon>
        <taxon>Panicoideae</taxon>
        <taxon>Andropogonodae</taxon>
        <taxon>Andropogoneae</taxon>
        <taxon>Tripsacinae</taxon>
        <taxon>Zea</taxon>
    </lineage>
</organism>
<accession>C4J3F1</accession>